<evidence type="ECO:0000313" key="3">
    <source>
        <dbReference type="Proteomes" id="UP000192693"/>
    </source>
</evidence>
<protein>
    <submittedName>
        <fullName evidence="2">SAM-dependent methyltransferase</fullName>
    </submittedName>
</protein>
<dbReference type="Gene3D" id="3.40.50.150">
    <property type="entry name" value="Vaccinia Virus protein VP39"/>
    <property type="match status" value="1"/>
</dbReference>
<gene>
    <name evidence="2" type="ORF">BST10_00180</name>
</gene>
<dbReference type="GO" id="GO:0008168">
    <property type="term" value="F:methyltransferase activity"/>
    <property type="evidence" value="ECO:0007669"/>
    <property type="project" value="UniProtKB-KW"/>
</dbReference>
<keyword evidence="2" id="KW-0489">Methyltransferase</keyword>
<proteinExistence type="predicted"/>
<organism evidence="2 3">
    <name type="scientific">Mycolicibacter algericus DSM 45454</name>
    <dbReference type="NCBI Taxonomy" id="723879"/>
    <lineage>
        <taxon>Bacteria</taxon>
        <taxon>Bacillati</taxon>
        <taxon>Actinomycetota</taxon>
        <taxon>Actinomycetes</taxon>
        <taxon>Mycobacteriales</taxon>
        <taxon>Mycobacteriaceae</taxon>
        <taxon>Mycolicibacter</taxon>
    </lineage>
</organism>
<name>A0ABX3S0G3_MYCAL</name>
<reference evidence="2 3" key="1">
    <citation type="submission" date="2016-12" db="EMBL/GenBank/DDBJ databases">
        <title>The new phylogeny of genus Mycobacterium.</title>
        <authorList>
            <person name="Tortoli E."/>
            <person name="Trovato A."/>
            <person name="Cirillo D.M."/>
        </authorList>
    </citation>
    <scope>NUCLEOTIDE SEQUENCE [LARGE SCALE GENOMIC DNA]</scope>
    <source>
        <strain evidence="2 3">DSM 45454</strain>
    </source>
</reference>
<dbReference type="SUPFAM" id="SSF53335">
    <property type="entry name" value="S-adenosyl-L-methionine-dependent methyltransferases"/>
    <property type="match status" value="1"/>
</dbReference>
<sequence>MGGRQPAAPGGAEGLVLQRDGHRGQTVLSAGFCFEADDVGYLSSAAGNADLAEVAGFALTDATRVADTAALRSRFGDRTPALVETTLLRRRAAAKLAELPATSQWLFSDEALQQASAAAVARHRAHRINTVAPDAVVHDVTCSIGTELAALTELTDRVLGGDLDPVRLAMARHNLGGSARLDGGEAKLGPPHGLGGIALVRADALTPVTRDAVVLADPGRRGGGRRRFDPADYQPALDRLLEVYAGRDLVVKTAPGIDFDKIRMLGFQGEIEVTSWRDSVREACLWSPGLAAPGVRRRATILDRGEQLTDADPDDCDVRPAGRWIIDPDGAVVRAGLVRQYATRHGLWQLDPDIAYLSGDRLPDGIRGFEVLEELPYSEKRLRQTLVAHGCGALEILVRGVRDVQADPDGLRRRLRLRGRLRLSVVITRIGSGTAARPIAFVCQPSR</sequence>
<dbReference type="Pfam" id="PF18096">
    <property type="entry name" value="Thump_like"/>
    <property type="match status" value="1"/>
</dbReference>
<comment type="caution">
    <text evidence="2">The sequence shown here is derived from an EMBL/GenBank/DDBJ whole genome shotgun (WGS) entry which is preliminary data.</text>
</comment>
<dbReference type="Proteomes" id="UP000192693">
    <property type="component" value="Unassembled WGS sequence"/>
</dbReference>
<dbReference type="EMBL" id="MVHC01000001">
    <property type="protein sequence ID" value="OQZ99717.1"/>
    <property type="molecule type" value="Genomic_DNA"/>
</dbReference>
<accession>A0ABX3S0G3</accession>
<feature type="domain" description="THUMP-like" evidence="1">
    <location>
        <begin position="367"/>
        <end position="445"/>
    </location>
</feature>
<evidence type="ECO:0000259" key="1">
    <source>
        <dbReference type="Pfam" id="PF18096"/>
    </source>
</evidence>
<dbReference type="InterPro" id="IPR029063">
    <property type="entry name" value="SAM-dependent_MTases_sf"/>
</dbReference>
<keyword evidence="3" id="KW-1185">Reference proteome</keyword>
<dbReference type="GO" id="GO:0032259">
    <property type="term" value="P:methylation"/>
    <property type="evidence" value="ECO:0007669"/>
    <property type="project" value="UniProtKB-KW"/>
</dbReference>
<evidence type="ECO:0000313" key="2">
    <source>
        <dbReference type="EMBL" id="OQZ99717.1"/>
    </source>
</evidence>
<dbReference type="InterPro" id="IPR041497">
    <property type="entry name" value="Thump-like"/>
</dbReference>
<keyword evidence="2" id="KW-0808">Transferase</keyword>